<dbReference type="EC" id="1.1.1.-" evidence="4"/>
<accession>A0A6S6SDE6</accession>
<feature type="domain" description="Ketoreductase" evidence="3">
    <location>
        <begin position="6"/>
        <end position="187"/>
    </location>
</feature>
<dbReference type="SUPFAM" id="SSF51735">
    <property type="entry name" value="NAD(P)-binding Rossmann-fold domains"/>
    <property type="match status" value="1"/>
</dbReference>
<name>A0A6S6SDE6_9GAMM</name>
<dbReference type="InterPro" id="IPR002347">
    <property type="entry name" value="SDR_fam"/>
</dbReference>
<dbReference type="InterPro" id="IPR036291">
    <property type="entry name" value="NAD(P)-bd_dom_sf"/>
</dbReference>
<dbReference type="PANTHER" id="PTHR44196:SF1">
    <property type="entry name" value="DEHYDROGENASE_REDUCTASE SDR FAMILY MEMBER 7B"/>
    <property type="match status" value="1"/>
</dbReference>
<dbReference type="SMART" id="SM00822">
    <property type="entry name" value="PKS_KR"/>
    <property type="match status" value="1"/>
</dbReference>
<sequence>MIHRQFCVVITGASSGLGAALARQYASDGVALGLIARNVTRLEVVADECRSLGAYVETIRLDVTDQEACASWFNEFDSRYPIDLCIANAAVTNAVIRHQSIEDIKTMHTLLATNVGGVLNTLHAAIPNMQKRQRGQLVIISSLAAFRGLPITPSYCASKSAISAYAEALRANLAGYNVSVSIAYPGFIQSPLSEKFPGNKPFMISADRAASNIISGIAKKRARIIFPYILYVGISALKYMPSRWGDWILKKISF</sequence>
<dbReference type="PROSITE" id="PS00061">
    <property type="entry name" value="ADH_SHORT"/>
    <property type="match status" value="1"/>
</dbReference>
<dbReference type="PRINTS" id="PR00081">
    <property type="entry name" value="GDHRDH"/>
</dbReference>
<evidence type="ECO:0000256" key="1">
    <source>
        <dbReference type="ARBA" id="ARBA00006484"/>
    </source>
</evidence>
<reference evidence="4" key="1">
    <citation type="submission" date="2020-01" db="EMBL/GenBank/DDBJ databases">
        <authorList>
            <person name="Meier V. D."/>
            <person name="Meier V D."/>
        </authorList>
    </citation>
    <scope>NUCLEOTIDE SEQUENCE</scope>
    <source>
        <strain evidence="4">HLG_WM_MAG_07</strain>
    </source>
</reference>
<comment type="similarity">
    <text evidence="1">Belongs to the short-chain dehydrogenases/reductases (SDR) family.</text>
</comment>
<dbReference type="PANTHER" id="PTHR44196">
    <property type="entry name" value="DEHYDROGENASE/REDUCTASE SDR FAMILY MEMBER 7B"/>
    <property type="match status" value="1"/>
</dbReference>
<proteinExistence type="inferred from homology"/>
<dbReference type="InterPro" id="IPR020904">
    <property type="entry name" value="Sc_DH/Rdtase_CS"/>
</dbReference>
<dbReference type="GO" id="GO:0016491">
    <property type="term" value="F:oxidoreductase activity"/>
    <property type="evidence" value="ECO:0007669"/>
    <property type="project" value="UniProtKB-KW"/>
</dbReference>
<dbReference type="InterPro" id="IPR057326">
    <property type="entry name" value="KR_dom"/>
</dbReference>
<organism evidence="4">
    <name type="scientific">uncultured Thiotrichaceae bacterium</name>
    <dbReference type="NCBI Taxonomy" id="298394"/>
    <lineage>
        <taxon>Bacteria</taxon>
        <taxon>Pseudomonadati</taxon>
        <taxon>Pseudomonadota</taxon>
        <taxon>Gammaproteobacteria</taxon>
        <taxon>Thiotrichales</taxon>
        <taxon>Thiotrichaceae</taxon>
        <taxon>environmental samples</taxon>
    </lineage>
</organism>
<evidence type="ECO:0000256" key="2">
    <source>
        <dbReference type="ARBA" id="ARBA00023002"/>
    </source>
</evidence>
<dbReference type="EMBL" id="CACVAY010000035">
    <property type="protein sequence ID" value="CAA6807986.1"/>
    <property type="molecule type" value="Genomic_DNA"/>
</dbReference>
<keyword evidence="2 4" id="KW-0560">Oxidoreductase</keyword>
<protein>
    <submittedName>
        <fullName evidence="4">Oxidoreductase, short-chain dehydrogenase/reductase family (EC)</fullName>
        <ecNumber evidence="4">1.1.1.-</ecNumber>
    </submittedName>
</protein>
<dbReference type="AlphaFoldDB" id="A0A6S6SDE6"/>
<dbReference type="Pfam" id="PF00106">
    <property type="entry name" value="adh_short"/>
    <property type="match status" value="1"/>
</dbReference>
<gene>
    <name evidence="4" type="ORF">HELGO_WM33501</name>
</gene>
<evidence type="ECO:0000259" key="3">
    <source>
        <dbReference type="SMART" id="SM00822"/>
    </source>
</evidence>
<evidence type="ECO:0000313" key="4">
    <source>
        <dbReference type="EMBL" id="CAA6807986.1"/>
    </source>
</evidence>
<dbReference type="GO" id="GO:0016020">
    <property type="term" value="C:membrane"/>
    <property type="evidence" value="ECO:0007669"/>
    <property type="project" value="TreeGrafter"/>
</dbReference>
<dbReference type="Gene3D" id="3.40.50.720">
    <property type="entry name" value="NAD(P)-binding Rossmann-like Domain"/>
    <property type="match status" value="1"/>
</dbReference>